<dbReference type="Proteomes" id="UP000681720">
    <property type="component" value="Unassembled WGS sequence"/>
</dbReference>
<gene>
    <name evidence="2" type="ORF">GIL414_LOCUS61011</name>
</gene>
<keyword evidence="1" id="KW-0175">Coiled coil</keyword>
<name>A0A8S3EPA4_9BILA</name>
<dbReference type="EMBL" id="CAJOBJ010237912">
    <property type="protein sequence ID" value="CAF5069275.1"/>
    <property type="molecule type" value="Genomic_DNA"/>
</dbReference>
<feature type="coiled-coil region" evidence="1">
    <location>
        <begin position="23"/>
        <end position="57"/>
    </location>
</feature>
<organism evidence="2 3">
    <name type="scientific">Rotaria magnacalcarata</name>
    <dbReference type="NCBI Taxonomy" id="392030"/>
    <lineage>
        <taxon>Eukaryota</taxon>
        <taxon>Metazoa</taxon>
        <taxon>Spiralia</taxon>
        <taxon>Gnathifera</taxon>
        <taxon>Rotifera</taxon>
        <taxon>Eurotatoria</taxon>
        <taxon>Bdelloidea</taxon>
        <taxon>Philodinida</taxon>
        <taxon>Philodinidae</taxon>
        <taxon>Rotaria</taxon>
    </lineage>
</organism>
<protein>
    <submittedName>
        <fullName evidence="2">Uncharacterized protein</fullName>
    </submittedName>
</protein>
<accession>A0A8S3EPA4</accession>
<evidence type="ECO:0000256" key="1">
    <source>
        <dbReference type="SAM" id="Coils"/>
    </source>
</evidence>
<evidence type="ECO:0000313" key="2">
    <source>
        <dbReference type="EMBL" id="CAF5069275.1"/>
    </source>
</evidence>
<proteinExistence type="predicted"/>
<feature type="non-terminal residue" evidence="2">
    <location>
        <position position="1"/>
    </location>
</feature>
<reference evidence="2" key="1">
    <citation type="submission" date="2021-02" db="EMBL/GenBank/DDBJ databases">
        <authorList>
            <person name="Nowell W R."/>
        </authorList>
    </citation>
    <scope>NUCLEOTIDE SEQUENCE</scope>
</reference>
<feature type="non-terminal residue" evidence="2">
    <location>
        <position position="74"/>
    </location>
</feature>
<comment type="caution">
    <text evidence="2">The sequence shown here is derived from an EMBL/GenBank/DDBJ whole genome shotgun (WGS) entry which is preliminary data.</text>
</comment>
<sequence length="74" mass="8146">CPRTTTESYNPDTVQFEELHGVLNILVGGIEALENDAQRLSNESLQAQVTLQTLEEQLPGLKLSMEESNGFLQG</sequence>
<dbReference type="AlphaFoldDB" id="A0A8S3EPA4"/>
<evidence type="ECO:0000313" key="3">
    <source>
        <dbReference type="Proteomes" id="UP000681720"/>
    </source>
</evidence>